<evidence type="ECO:0000256" key="3">
    <source>
        <dbReference type="ARBA" id="ARBA00023163"/>
    </source>
</evidence>
<dbReference type="InterPro" id="IPR018062">
    <property type="entry name" value="HTH_AraC-typ_CS"/>
</dbReference>
<dbReference type="InterPro" id="IPR020449">
    <property type="entry name" value="Tscrpt_reg_AraC-type_HTH"/>
</dbReference>
<dbReference type="SUPFAM" id="SSF46689">
    <property type="entry name" value="Homeodomain-like"/>
    <property type="match status" value="2"/>
</dbReference>
<gene>
    <name evidence="5" type="ORF">D7M11_18285</name>
</gene>
<evidence type="ECO:0000256" key="1">
    <source>
        <dbReference type="ARBA" id="ARBA00023015"/>
    </source>
</evidence>
<evidence type="ECO:0000313" key="5">
    <source>
        <dbReference type="EMBL" id="RKN81936.1"/>
    </source>
</evidence>
<keyword evidence="2" id="KW-0238">DNA-binding</keyword>
<dbReference type="OrthoDB" id="185320at2"/>
<dbReference type="PROSITE" id="PS00041">
    <property type="entry name" value="HTH_ARAC_FAMILY_1"/>
    <property type="match status" value="1"/>
</dbReference>
<dbReference type="RefSeq" id="WP_120748689.1">
    <property type="nucleotide sequence ID" value="NZ_RBAH01000013.1"/>
</dbReference>
<dbReference type="Pfam" id="PF02311">
    <property type="entry name" value="AraC_binding"/>
    <property type="match status" value="1"/>
</dbReference>
<sequence>MSNRFYNVLSKPDYDLPLYIISTGYWLNQHIVIRDHGWGAYQWLQCQGGQGVLELGGETVTISDGQGILLFPAVPHRYYALQEPWTMHWVEFNGALVLELLRALHFPETAVLYLTKPNTLLARVKEINTLFQIKKSIVPGHDSSQLMYDLLIDISRYTSRTGTDTKPYAYERLRPVMSLIESRYREPITLKDMADSLLVTPQYTCHIFRQALGMTPIEYLNRYRISKAKELLLEHADWGVKTVTLEVGFESPSYFIKIFRKNEGMTPLEFRRFHQSV</sequence>
<dbReference type="InterPro" id="IPR003313">
    <property type="entry name" value="AraC-bd"/>
</dbReference>
<dbReference type="Pfam" id="PF12833">
    <property type="entry name" value="HTH_18"/>
    <property type="match status" value="1"/>
</dbReference>
<dbReference type="Gene3D" id="2.60.120.280">
    <property type="entry name" value="Regulatory protein AraC"/>
    <property type="match status" value="1"/>
</dbReference>
<organism evidence="5 6">
    <name type="scientific">Paenibacillus ginsengarvi</name>
    <dbReference type="NCBI Taxonomy" id="400777"/>
    <lineage>
        <taxon>Bacteria</taxon>
        <taxon>Bacillati</taxon>
        <taxon>Bacillota</taxon>
        <taxon>Bacilli</taxon>
        <taxon>Bacillales</taxon>
        <taxon>Paenibacillaceae</taxon>
        <taxon>Paenibacillus</taxon>
    </lineage>
</organism>
<dbReference type="Proteomes" id="UP000282311">
    <property type="component" value="Unassembled WGS sequence"/>
</dbReference>
<dbReference type="PANTHER" id="PTHR43280:SF28">
    <property type="entry name" value="HTH-TYPE TRANSCRIPTIONAL ACTIVATOR RHAS"/>
    <property type="match status" value="1"/>
</dbReference>
<evidence type="ECO:0000313" key="6">
    <source>
        <dbReference type="Proteomes" id="UP000282311"/>
    </source>
</evidence>
<protein>
    <submittedName>
        <fullName evidence="5">AraC family transcriptional regulator</fullName>
    </submittedName>
</protein>
<dbReference type="GO" id="GO:0043565">
    <property type="term" value="F:sequence-specific DNA binding"/>
    <property type="evidence" value="ECO:0007669"/>
    <property type="project" value="InterPro"/>
</dbReference>
<name>A0A3B0CFM9_9BACL</name>
<dbReference type="PRINTS" id="PR00032">
    <property type="entry name" value="HTHARAC"/>
</dbReference>
<dbReference type="PANTHER" id="PTHR43280">
    <property type="entry name" value="ARAC-FAMILY TRANSCRIPTIONAL REGULATOR"/>
    <property type="match status" value="1"/>
</dbReference>
<dbReference type="SMART" id="SM00342">
    <property type="entry name" value="HTH_ARAC"/>
    <property type="match status" value="1"/>
</dbReference>
<dbReference type="InterPro" id="IPR037923">
    <property type="entry name" value="HTH-like"/>
</dbReference>
<comment type="caution">
    <text evidence="5">The sequence shown here is derived from an EMBL/GenBank/DDBJ whole genome shotgun (WGS) entry which is preliminary data.</text>
</comment>
<keyword evidence="6" id="KW-1185">Reference proteome</keyword>
<evidence type="ECO:0000259" key="4">
    <source>
        <dbReference type="PROSITE" id="PS01124"/>
    </source>
</evidence>
<dbReference type="EMBL" id="RBAH01000013">
    <property type="protein sequence ID" value="RKN81936.1"/>
    <property type="molecule type" value="Genomic_DNA"/>
</dbReference>
<dbReference type="Gene3D" id="1.10.10.60">
    <property type="entry name" value="Homeodomain-like"/>
    <property type="match status" value="2"/>
</dbReference>
<dbReference type="GO" id="GO:0003700">
    <property type="term" value="F:DNA-binding transcription factor activity"/>
    <property type="evidence" value="ECO:0007669"/>
    <property type="project" value="InterPro"/>
</dbReference>
<dbReference type="InterPro" id="IPR009057">
    <property type="entry name" value="Homeodomain-like_sf"/>
</dbReference>
<evidence type="ECO:0000256" key="2">
    <source>
        <dbReference type="ARBA" id="ARBA00023125"/>
    </source>
</evidence>
<feature type="domain" description="HTH araC/xylS-type" evidence="4">
    <location>
        <begin position="174"/>
        <end position="273"/>
    </location>
</feature>
<dbReference type="InterPro" id="IPR018060">
    <property type="entry name" value="HTH_AraC"/>
</dbReference>
<dbReference type="PROSITE" id="PS01124">
    <property type="entry name" value="HTH_ARAC_FAMILY_2"/>
    <property type="match status" value="1"/>
</dbReference>
<dbReference type="AlphaFoldDB" id="A0A3B0CFM9"/>
<reference evidence="5 6" key="1">
    <citation type="journal article" date="2007" name="Int. J. Syst. Evol. Microbiol.">
        <title>Paenibacillus ginsengarvi sp. nov., isolated from soil from ginseng cultivation.</title>
        <authorList>
            <person name="Yoon M.H."/>
            <person name="Ten L.N."/>
            <person name="Im W.T."/>
        </authorList>
    </citation>
    <scope>NUCLEOTIDE SEQUENCE [LARGE SCALE GENOMIC DNA]</scope>
    <source>
        <strain evidence="5 6">KCTC 13059</strain>
    </source>
</reference>
<accession>A0A3B0CFM9</accession>
<proteinExistence type="predicted"/>
<dbReference type="SUPFAM" id="SSF51215">
    <property type="entry name" value="Regulatory protein AraC"/>
    <property type="match status" value="1"/>
</dbReference>
<keyword evidence="3" id="KW-0804">Transcription</keyword>
<keyword evidence="1" id="KW-0805">Transcription regulation</keyword>